<sequence length="155" mass="17477">PPPRSPPPRPTPCPRRRRGSSAPSVRLRAHLRVPTIEVPRSSPRARHDQQLVLLKEIAQHLYRDASSPPAAALYRDDSASPSPWSGKKLVKNPSLLGCSSFMSSIKWILSFIFWKRKAQRSKQIFGPSSNSEGLLLLLEKAPRMRQWRGLSRIQG</sequence>
<keyword evidence="2" id="KW-0808">Transferase</keyword>
<keyword evidence="2" id="KW-0418">Kinase</keyword>
<dbReference type="GO" id="GO:0016301">
    <property type="term" value="F:kinase activity"/>
    <property type="evidence" value="ECO:0007669"/>
    <property type="project" value="UniProtKB-KW"/>
</dbReference>
<name>A0A1D1YZC9_9ARAE</name>
<proteinExistence type="predicted"/>
<dbReference type="AlphaFoldDB" id="A0A1D1YZC9"/>
<evidence type="ECO:0000313" key="2">
    <source>
        <dbReference type="EMBL" id="JAT59949.1"/>
    </source>
</evidence>
<feature type="region of interest" description="Disordered" evidence="1">
    <location>
        <begin position="1"/>
        <end position="26"/>
    </location>
</feature>
<organism evidence="2">
    <name type="scientific">Anthurium amnicola</name>
    <dbReference type="NCBI Taxonomy" id="1678845"/>
    <lineage>
        <taxon>Eukaryota</taxon>
        <taxon>Viridiplantae</taxon>
        <taxon>Streptophyta</taxon>
        <taxon>Embryophyta</taxon>
        <taxon>Tracheophyta</taxon>
        <taxon>Spermatophyta</taxon>
        <taxon>Magnoliopsida</taxon>
        <taxon>Liliopsida</taxon>
        <taxon>Araceae</taxon>
        <taxon>Pothoideae</taxon>
        <taxon>Potheae</taxon>
        <taxon>Anthurium</taxon>
    </lineage>
</organism>
<protein>
    <submittedName>
        <fullName evidence="2">Receptor-like serine/threonine-protein kinase SD1-7</fullName>
    </submittedName>
</protein>
<feature type="compositionally biased region" description="Pro residues" evidence="1">
    <location>
        <begin position="1"/>
        <end position="13"/>
    </location>
</feature>
<feature type="non-terminal residue" evidence="2">
    <location>
        <position position="1"/>
    </location>
</feature>
<reference evidence="2" key="1">
    <citation type="submission" date="2015-07" db="EMBL/GenBank/DDBJ databases">
        <title>Transcriptome Assembly of Anthurium amnicola.</title>
        <authorList>
            <person name="Suzuki J."/>
        </authorList>
    </citation>
    <scope>NUCLEOTIDE SEQUENCE</scope>
</reference>
<keyword evidence="2" id="KW-0675">Receptor</keyword>
<evidence type="ECO:0000256" key="1">
    <source>
        <dbReference type="SAM" id="MobiDB-lite"/>
    </source>
</evidence>
<accession>A0A1D1YZC9</accession>
<gene>
    <name evidence="2" type="primary">SD17_5</name>
    <name evidence="2" type="ORF">g.110379</name>
</gene>
<dbReference type="EMBL" id="GDJX01007987">
    <property type="protein sequence ID" value="JAT59949.1"/>
    <property type="molecule type" value="Transcribed_RNA"/>
</dbReference>